<comment type="caution">
    <text evidence="2">The sequence shown here is derived from an EMBL/GenBank/DDBJ whole genome shotgun (WGS) entry which is preliminary data.</text>
</comment>
<proteinExistence type="predicted"/>
<dbReference type="AlphaFoldDB" id="W1XRU6"/>
<feature type="non-terminal residue" evidence="2">
    <location>
        <position position="29"/>
    </location>
</feature>
<keyword evidence="1" id="KW-0472">Membrane</keyword>
<reference evidence="2" key="1">
    <citation type="submission" date="2013-12" db="EMBL/GenBank/DDBJ databases">
        <title>A Varibaculum cambriense genome reconstructed from a premature infant gut community with otherwise low bacterial novelty that shifts toward anaerobic metabolism during the third week of life.</title>
        <authorList>
            <person name="Brown C.T."/>
            <person name="Sharon I."/>
            <person name="Thomas B.C."/>
            <person name="Castelle C.J."/>
            <person name="Morowitz M.J."/>
            <person name="Banfield J.F."/>
        </authorList>
    </citation>
    <scope>NUCLEOTIDE SEQUENCE</scope>
</reference>
<gene>
    <name evidence="2" type="ORF">Q604_UNBC12610G0001</name>
</gene>
<keyword evidence="1" id="KW-1133">Transmembrane helix</keyword>
<name>W1XRU6_9ZZZZ</name>
<organism evidence="2">
    <name type="scientific">human gut metagenome</name>
    <dbReference type="NCBI Taxonomy" id="408170"/>
    <lineage>
        <taxon>unclassified sequences</taxon>
        <taxon>metagenomes</taxon>
        <taxon>organismal metagenomes</taxon>
    </lineage>
</organism>
<feature type="transmembrane region" description="Helical" evidence="1">
    <location>
        <begin position="12"/>
        <end position="28"/>
    </location>
</feature>
<dbReference type="EMBL" id="AZMM01012610">
    <property type="protein sequence ID" value="ETJ32947.1"/>
    <property type="molecule type" value="Genomic_DNA"/>
</dbReference>
<accession>W1XRU6</accession>
<keyword evidence="1" id="KW-0812">Transmembrane</keyword>
<sequence>MGCEMKGIKKITALFLIMILTISTSGFVN</sequence>
<protein>
    <submittedName>
        <fullName evidence="2">Uncharacterized protein</fullName>
    </submittedName>
</protein>
<evidence type="ECO:0000313" key="2">
    <source>
        <dbReference type="EMBL" id="ETJ32947.1"/>
    </source>
</evidence>
<evidence type="ECO:0000256" key="1">
    <source>
        <dbReference type="SAM" id="Phobius"/>
    </source>
</evidence>